<feature type="binding site" evidence="9">
    <location>
        <position position="9"/>
    </location>
    <ligand>
        <name>substrate</name>
    </ligand>
</feature>
<keyword evidence="12" id="KW-1185">Reference proteome</keyword>
<keyword evidence="2 9" id="KW-0808">Transferase</keyword>
<evidence type="ECO:0000256" key="7">
    <source>
        <dbReference type="ARBA" id="ARBA00022993"/>
    </source>
</evidence>
<feature type="binding site" evidence="9">
    <location>
        <position position="17"/>
    </location>
    <ligand>
        <name>ATP</name>
        <dbReference type="ChEBI" id="CHEBI:30616"/>
    </ligand>
</feature>
<feature type="binding site" evidence="9">
    <location>
        <position position="41"/>
    </location>
    <ligand>
        <name>substrate</name>
    </ligand>
</feature>
<name>A0ABW0KQ97_9BACT</name>
<dbReference type="PRINTS" id="PR01020">
    <property type="entry name" value="LPSBIOSNTHSS"/>
</dbReference>
<dbReference type="GO" id="GO:0004595">
    <property type="term" value="F:pantetheine-phosphate adenylyltransferase activity"/>
    <property type="evidence" value="ECO:0007669"/>
    <property type="project" value="UniProtKB-EC"/>
</dbReference>
<dbReference type="EC" id="2.7.7.3" evidence="9"/>
<evidence type="ECO:0000313" key="11">
    <source>
        <dbReference type="EMBL" id="MFC5455554.1"/>
    </source>
</evidence>
<accession>A0ABW0KQ97</accession>
<gene>
    <name evidence="9 11" type="primary">coaD</name>
    <name evidence="11" type="ORF">ACFQDI_11855</name>
</gene>
<dbReference type="NCBIfam" id="TIGR01510">
    <property type="entry name" value="coaD_prev_kdtB"/>
    <property type="match status" value="1"/>
</dbReference>
<dbReference type="RefSeq" id="WP_377166753.1">
    <property type="nucleotide sequence ID" value="NZ_JBHSMQ010000004.1"/>
</dbReference>
<keyword evidence="5 9" id="KW-0067">ATP-binding</keyword>
<evidence type="ECO:0000256" key="2">
    <source>
        <dbReference type="ARBA" id="ARBA00022679"/>
    </source>
</evidence>
<evidence type="ECO:0000256" key="8">
    <source>
        <dbReference type="ARBA" id="ARBA00029346"/>
    </source>
</evidence>
<evidence type="ECO:0000256" key="5">
    <source>
        <dbReference type="ARBA" id="ARBA00022840"/>
    </source>
</evidence>
<comment type="caution">
    <text evidence="11">The sequence shown here is derived from an EMBL/GenBank/DDBJ whole genome shotgun (WGS) entry which is preliminary data.</text>
</comment>
<comment type="function">
    <text evidence="9">Reversibly transfers an adenylyl group from ATP to 4'-phosphopantetheine, yielding dephospho-CoA (dPCoA) and pyrophosphate.</text>
</comment>
<dbReference type="InterPro" id="IPR014729">
    <property type="entry name" value="Rossmann-like_a/b/a_fold"/>
</dbReference>
<organism evidence="11 12">
    <name type="scientific">Prosthecobacter fluviatilis</name>
    <dbReference type="NCBI Taxonomy" id="445931"/>
    <lineage>
        <taxon>Bacteria</taxon>
        <taxon>Pseudomonadati</taxon>
        <taxon>Verrucomicrobiota</taxon>
        <taxon>Verrucomicrobiia</taxon>
        <taxon>Verrucomicrobiales</taxon>
        <taxon>Verrucomicrobiaceae</taxon>
        <taxon>Prosthecobacter</taxon>
    </lineage>
</organism>
<keyword evidence="6 9" id="KW-0460">Magnesium</keyword>
<evidence type="ECO:0000256" key="3">
    <source>
        <dbReference type="ARBA" id="ARBA00022695"/>
    </source>
</evidence>
<comment type="subcellular location">
    <subcellularLocation>
        <location evidence="9">Cytoplasm</location>
    </subcellularLocation>
</comment>
<proteinExistence type="inferred from homology"/>
<evidence type="ECO:0000256" key="4">
    <source>
        <dbReference type="ARBA" id="ARBA00022741"/>
    </source>
</evidence>
<dbReference type="Proteomes" id="UP001596052">
    <property type="component" value="Unassembled WGS sequence"/>
</dbReference>
<feature type="binding site" evidence="9">
    <location>
        <position position="73"/>
    </location>
    <ligand>
        <name>substrate</name>
    </ligand>
</feature>
<feature type="site" description="Transition state stabilizer" evidence="9">
    <location>
        <position position="17"/>
    </location>
</feature>
<dbReference type="PANTHER" id="PTHR21342">
    <property type="entry name" value="PHOSPHOPANTETHEINE ADENYLYLTRANSFERASE"/>
    <property type="match status" value="1"/>
</dbReference>
<comment type="catalytic activity">
    <reaction evidence="8 9">
        <text>(R)-4'-phosphopantetheine + ATP + H(+) = 3'-dephospho-CoA + diphosphate</text>
        <dbReference type="Rhea" id="RHEA:19801"/>
        <dbReference type="ChEBI" id="CHEBI:15378"/>
        <dbReference type="ChEBI" id="CHEBI:30616"/>
        <dbReference type="ChEBI" id="CHEBI:33019"/>
        <dbReference type="ChEBI" id="CHEBI:57328"/>
        <dbReference type="ChEBI" id="CHEBI:61723"/>
        <dbReference type="EC" id="2.7.7.3"/>
    </reaction>
</comment>
<keyword evidence="7 9" id="KW-0173">Coenzyme A biosynthesis</keyword>
<feature type="binding site" evidence="9">
    <location>
        <position position="98"/>
    </location>
    <ligand>
        <name>ATP</name>
        <dbReference type="ChEBI" id="CHEBI:30616"/>
    </ligand>
</feature>
<protein>
    <recommendedName>
        <fullName evidence="9">Phosphopantetheine adenylyltransferase</fullName>
        <ecNumber evidence="9">2.7.7.3</ecNumber>
    </recommendedName>
    <alternativeName>
        <fullName evidence="9">Dephospho-CoA pyrophosphorylase</fullName>
    </alternativeName>
    <alternativeName>
        <fullName evidence="9">Pantetheine-phosphate adenylyltransferase</fullName>
        <shortName evidence="9">PPAT</shortName>
    </alternativeName>
</protein>
<dbReference type="InterPro" id="IPR004821">
    <property type="entry name" value="Cyt_trans-like"/>
</dbReference>
<dbReference type="InterPro" id="IPR001980">
    <property type="entry name" value="PPAT"/>
</dbReference>
<keyword evidence="4 9" id="KW-0547">Nucleotide-binding</keyword>
<reference evidence="12" key="1">
    <citation type="journal article" date="2019" name="Int. J. Syst. Evol. Microbiol.">
        <title>The Global Catalogue of Microorganisms (GCM) 10K type strain sequencing project: providing services to taxonomists for standard genome sequencing and annotation.</title>
        <authorList>
            <consortium name="The Broad Institute Genomics Platform"/>
            <consortium name="The Broad Institute Genome Sequencing Center for Infectious Disease"/>
            <person name="Wu L."/>
            <person name="Ma J."/>
        </authorList>
    </citation>
    <scope>NUCLEOTIDE SEQUENCE [LARGE SCALE GENOMIC DNA]</scope>
    <source>
        <strain evidence="12">CGMCC 4.1469</strain>
    </source>
</reference>
<keyword evidence="3 9" id="KW-0548">Nucleotidyltransferase</keyword>
<evidence type="ECO:0000256" key="1">
    <source>
        <dbReference type="ARBA" id="ARBA00022490"/>
    </source>
</evidence>
<comment type="subunit">
    <text evidence="9">Homohexamer.</text>
</comment>
<feature type="binding site" evidence="9">
    <location>
        <begin position="123"/>
        <end position="129"/>
    </location>
    <ligand>
        <name>ATP</name>
        <dbReference type="ChEBI" id="CHEBI:30616"/>
    </ligand>
</feature>
<dbReference type="Pfam" id="PF01467">
    <property type="entry name" value="CTP_transf_like"/>
    <property type="match status" value="1"/>
</dbReference>
<dbReference type="EMBL" id="JBHSMQ010000004">
    <property type="protein sequence ID" value="MFC5455554.1"/>
    <property type="molecule type" value="Genomic_DNA"/>
</dbReference>
<evidence type="ECO:0000259" key="10">
    <source>
        <dbReference type="Pfam" id="PF01467"/>
    </source>
</evidence>
<comment type="pathway">
    <text evidence="9">Cofactor biosynthesis; coenzyme A biosynthesis; CoA from (R)-pantothenate: step 4/5.</text>
</comment>
<comment type="cofactor">
    <cofactor evidence="9">
        <name>Mg(2+)</name>
        <dbReference type="ChEBI" id="CHEBI:18420"/>
    </cofactor>
</comment>
<dbReference type="HAMAP" id="MF_00151">
    <property type="entry name" value="PPAT_bact"/>
    <property type="match status" value="1"/>
</dbReference>
<evidence type="ECO:0000256" key="9">
    <source>
        <dbReference type="HAMAP-Rule" id="MF_00151"/>
    </source>
</evidence>
<feature type="binding site" evidence="9">
    <location>
        <begin position="9"/>
        <end position="10"/>
    </location>
    <ligand>
        <name>ATP</name>
        <dbReference type="ChEBI" id="CHEBI:30616"/>
    </ligand>
</feature>
<evidence type="ECO:0000313" key="12">
    <source>
        <dbReference type="Proteomes" id="UP001596052"/>
    </source>
</evidence>
<dbReference type="CDD" id="cd02163">
    <property type="entry name" value="PPAT"/>
    <property type="match status" value="1"/>
</dbReference>
<dbReference type="Gene3D" id="3.40.50.620">
    <property type="entry name" value="HUPs"/>
    <property type="match status" value="1"/>
</dbReference>
<keyword evidence="1 9" id="KW-0963">Cytoplasm</keyword>
<dbReference type="PANTHER" id="PTHR21342:SF1">
    <property type="entry name" value="PHOSPHOPANTETHEINE ADENYLYLTRANSFERASE"/>
    <property type="match status" value="1"/>
</dbReference>
<feature type="binding site" evidence="9">
    <location>
        <position position="87"/>
    </location>
    <ligand>
        <name>substrate</name>
    </ligand>
</feature>
<feature type="domain" description="Cytidyltransferase-like" evidence="10">
    <location>
        <begin position="5"/>
        <end position="133"/>
    </location>
</feature>
<dbReference type="NCBIfam" id="TIGR00125">
    <property type="entry name" value="cyt_tran_rel"/>
    <property type="match status" value="1"/>
</dbReference>
<dbReference type="SUPFAM" id="SSF52374">
    <property type="entry name" value="Nucleotidylyl transferase"/>
    <property type="match status" value="1"/>
</dbReference>
<sequence length="160" mass="18111">MRRAIYPGSFDPITNGHLDVLQRAAGIFDNLIIAVARDNAKQSLFSVEERVELIRNAAAEIPGIEVMPFDGLLVNFARKHQACALVRGLRAVSDFEFEFQLALMNRKLEPNLETLFLMPREEYTYISSRLVKEICRLGGHIEQFVPPNVVSALRNKLQIS</sequence>
<evidence type="ECO:0000256" key="6">
    <source>
        <dbReference type="ARBA" id="ARBA00022842"/>
    </source>
</evidence>
<comment type="similarity">
    <text evidence="9">Belongs to the bacterial CoaD family.</text>
</comment>
<feature type="binding site" evidence="9">
    <location>
        <begin position="88"/>
        <end position="90"/>
    </location>
    <ligand>
        <name>ATP</name>
        <dbReference type="ChEBI" id="CHEBI:30616"/>
    </ligand>
</feature>